<dbReference type="EMBL" id="JBHFFA010000003">
    <property type="protein sequence ID" value="KAL2634607.1"/>
    <property type="molecule type" value="Genomic_DNA"/>
</dbReference>
<proteinExistence type="predicted"/>
<accession>A0ABD1YV16</accession>
<comment type="caution">
    <text evidence="1">The sequence shown here is derived from an EMBL/GenBank/DDBJ whole genome shotgun (WGS) entry which is preliminary data.</text>
</comment>
<keyword evidence="2" id="KW-1185">Reference proteome</keyword>
<name>A0ABD1YV16_9MARC</name>
<sequence length="156" mass="17489">MSVSEFFSSEPEPPWIVDVAADLESYTDIQAENEEASTSSSPIIMGQSSLSSPSFMSSTSTSVMDMEVDFPAASESRLDKVIAHLFTLREIESVRPFRIEDFKTSSSAVKRARVPEDCEKSIYWSRRIPISNLLLRDHELDTNPRLLTTSIPLLLL</sequence>
<reference evidence="1 2" key="1">
    <citation type="submission" date="2024-09" db="EMBL/GenBank/DDBJ databases">
        <title>Chromosome-scale assembly of Riccia fluitans.</title>
        <authorList>
            <person name="Paukszto L."/>
            <person name="Sawicki J."/>
            <person name="Karawczyk K."/>
            <person name="Piernik-Szablinska J."/>
            <person name="Szczecinska M."/>
            <person name="Mazdziarz M."/>
        </authorList>
    </citation>
    <scope>NUCLEOTIDE SEQUENCE [LARGE SCALE GENOMIC DNA]</scope>
    <source>
        <strain evidence="1">Rf_01</strain>
        <tissue evidence="1">Aerial parts of the thallus</tissue>
    </source>
</reference>
<dbReference type="Proteomes" id="UP001605036">
    <property type="component" value="Unassembled WGS sequence"/>
</dbReference>
<organism evidence="1 2">
    <name type="scientific">Riccia fluitans</name>
    <dbReference type="NCBI Taxonomy" id="41844"/>
    <lineage>
        <taxon>Eukaryota</taxon>
        <taxon>Viridiplantae</taxon>
        <taxon>Streptophyta</taxon>
        <taxon>Embryophyta</taxon>
        <taxon>Marchantiophyta</taxon>
        <taxon>Marchantiopsida</taxon>
        <taxon>Marchantiidae</taxon>
        <taxon>Marchantiales</taxon>
        <taxon>Ricciaceae</taxon>
        <taxon>Riccia</taxon>
    </lineage>
</organism>
<gene>
    <name evidence="1" type="ORF">R1flu_006086</name>
</gene>
<dbReference type="AlphaFoldDB" id="A0ABD1YV16"/>
<protein>
    <submittedName>
        <fullName evidence="1">Uncharacterized protein</fullName>
    </submittedName>
</protein>
<evidence type="ECO:0000313" key="1">
    <source>
        <dbReference type="EMBL" id="KAL2634607.1"/>
    </source>
</evidence>
<evidence type="ECO:0000313" key="2">
    <source>
        <dbReference type="Proteomes" id="UP001605036"/>
    </source>
</evidence>